<dbReference type="Gene3D" id="1.20.1720.10">
    <property type="entry name" value="Multidrug resistance protein D"/>
    <property type="match status" value="1"/>
</dbReference>
<dbReference type="RefSeq" id="WP_205489460.1">
    <property type="nucleotide sequence ID" value="NZ_JAFHKI010000024.1"/>
</dbReference>
<feature type="transmembrane region" description="Helical" evidence="8">
    <location>
        <begin position="77"/>
        <end position="96"/>
    </location>
</feature>
<dbReference type="GO" id="GO:0022857">
    <property type="term" value="F:transmembrane transporter activity"/>
    <property type="evidence" value="ECO:0007669"/>
    <property type="project" value="InterPro"/>
</dbReference>
<evidence type="ECO:0000256" key="5">
    <source>
        <dbReference type="ARBA" id="ARBA00022692"/>
    </source>
</evidence>
<dbReference type="SUPFAM" id="SSF103473">
    <property type="entry name" value="MFS general substrate transporter"/>
    <property type="match status" value="1"/>
</dbReference>
<keyword evidence="4" id="KW-1003">Cell membrane</keyword>
<evidence type="ECO:0000256" key="8">
    <source>
        <dbReference type="SAM" id="Phobius"/>
    </source>
</evidence>
<dbReference type="EMBL" id="JAFHKJ010000028">
    <property type="protein sequence ID" value="MBN2975759.1"/>
    <property type="molecule type" value="Genomic_DNA"/>
</dbReference>
<dbReference type="PROSITE" id="PS50850">
    <property type="entry name" value="MFS"/>
    <property type="match status" value="1"/>
</dbReference>
<feature type="transmembrane region" description="Helical" evidence="8">
    <location>
        <begin position="135"/>
        <end position="155"/>
    </location>
</feature>
<dbReference type="PANTHER" id="PTHR42718">
    <property type="entry name" value="MAJOR FACILITATOR SUPERFAMILY MULTIDRUG TRANSPORTER MFSC"/>
    <property type="match status" value="1"/>
</dbReference>
<evidence type="ECO:0000256" key="7">
    <source>
        <dbReference type="ARBA" id="ARBA00023136"/>
    </source>
</evidence>
<feature type="domain" description="Major facilitator superfamily (MFS) profile" evidence="9">
    <location>
        <begin position="11"/>
        <end position="451"/>
    </location>
</feature>
<feature type="transmembrane region" description="Helical" evidence="8">
    <location>
        <begin position="228"/>
        <end position="246"/>
    </location>
</feature>
<dbReference type="NCBIfam" id="TIGR00711">
    <property type="entry name" value="efflux_EmrB"/>
    <property type="match status" value="1"/>
</dbReference>
<feature type="transmembrane region" description="Helical" evidence="8">
    <location>
        <begin position="402"/>
        <end position="418"/>
    </location>
</feature>
<evidence type="ECO:0000256" key="1">
    <source>
        <dbReference type="ARBA" id="ARBA00004651"/>
    </source>
</evidence>
<feature type="transmembrane region" description="Helical" evidence="8">
    <location>
        <begin position="302"/>
        <end position="323"/>
    </location>
</feature>
<keyword evidence="7 8" id="KW-0472">Membrane</keyword>
<evidence type="ECO:0000313" key="10">
    <source>
        <dbReference type="EMBL" id="MBN2975759.1"/>
    </source>
</evidence>
<dbReference type="Pfam" id="PF07690">
    <property type="entry name" value="MFS_1"/>
    <property type="match status" value="1"/>
</dbReference>
<keyword evidence="3" id="KW-0813">Transport</keyword>
<evidence type="ECO:0000256" key="2">
    <source>
        <dbReference type="ARBA" id="ARBA00008537"/>
    </source>
</evidence>
<dbReference type="AlphaFoldDB" id="A0A9X0YAP8"/>
<keyword evidence="5 8" id="KW-0812">Transmembrane</keyword>
<dbReference type="InterPro" id="IPR011701">
    <property type="entry name" value="MFS"/>
</dbReference>
<keyword evidence="11" id="KW-1185">Reference proteome</keyword>
<dbReference type="InterPro" id="IPR020846">
    <property type="entry name" value="MFS_dom"/>
</dbReference>
<feature type="transmembrane region" description="Helical" evidence="8">
    <location>
        <begin position="45"/>
        <end position="65"/>
    </location>
</feature>
<evidence type="ECO:0000313" key="11">
    <source>
        <dbReference type="Proteomes" id="UP001154860"/>
    </source>
</evidence>
<evidence type="ECO:0000256" key="3">
    <source>
        <dbReference type="ARBA" id="ARBA00022448"/>
    </source>
</evidence>
<reference evidence="10 11" key="1">
    <citation type="journal article" date="2021" name="Int. J. Syst. Evol. Microbiol.">
        <title>Pseudomonas lactucae sp. nov., a pathogen causing bacterial rot of lettuce in Japan.</title>
        <authorList>
            <person name="Sawada H."/>
            <person name="Fujikawa T."/>
            <person name="Satou M."/>
        </authorList>
    </citation>
    <scope>NUCLEOTIDE SEQUENCE [LARGE SCALE GENOMIC DNA]</scope>
    <source>
        <strain evidence="10 11">MAFF 301381</strain>
    </source>
</reference>
<dbReference type="PANTHER" id="PTHR42718:SF9">
    <property type="entry name" value="MAJOR FACILITATOR SUPERFAMILY MULTIDRUG TRANSPORTER MFSC"/>
    <property type="match status" value="1"/>
</dbReference>
<dbReference type="Proteomes" id="UP001154860">
    <property type="component" value="Unassembled WGS sequence"/>
</dbReference>
<evidence type="ECO:0000256" key="6">
    <source>
        <dbReference type="ARBA" id="ARBA00022989"/>
    </source>
</evidence>
<evidence type="ECO:0000259" key="9">
    <source>
        <dbReference type="PROSITE" id="PS50850"/>
    </source>
</evidence>
<name>A0A9X0YAP8_9PSED</name>
<feature type="transmembrane region" description="Helical" evidence="8">
    <location>
        <begin position="203"/>
        <end position="222"/>
    </location>
</feature>
<evidence type="ECO:0000256" key="4">
    <source>
        <dbReference type="ARBA" id="ARBA00022475"/>
    </source>
</evidence>
<feature type="transmembrane region" description="Helical" evidence="8">
    <location>
        <begin position="424"/>
        <end position="447"/>
    </location>
</feature>
<dbReference type="CDD" id="cd17321">
    <property type="entry name" value="MFS_MMR_MDR_like"/>
    <property type="match status" value="1"/>
</dbReference>
<comment type="subcellular location">
    <subcellularLocation>
        <location evidence="1">Cell membrane</location>
        <topology evidence="1">Multi-pass membrane protein</topology>
    </subcellularLocation>
</comment>
<feature type="transmembrane region" description="Helical" evidence="8">
    <location>
        <begin position="161"/>
        <end position="182"/>
    </location>
</feature>
<reference evidence="10 11" key="2">
    <citation type="journal article" date="2023" name="Plant Pathol.">
        <title>Dismantling and reorganizing Pseudomonas marginalis sensu#lato.</title>
        <authorList>
            <person name="Sawada H."/>
            <person name="Fujikawa T."/>
            <person name="Satou M."/>
        </authorList>
    </citation>
    <scope>NUCLEOTIDE SEQUENCE [LARGE SCALE GENOMIC DNA]</scope>
    <source>
        <strain evidence="10 11">MAFF 301381</strain>
    </source>
</reference>
<dbReference type="GO" id="GO:0005886">
    <property type="term" value="C:plasma membrane"/>
    <property type="evidence" value="ECO:0007669"/>
    <property type="project" value="UniProtKB-SubCell"/>
</dbReference>
<dbReference type="InterPro" id="IPR036259">
    <property type="entry name" value="MFS_trans_sf"/>
</dbReference>
<dbReference type="InterPro" id="IPR004638">
    <property type="entry name" value="EmrB-like"/>
</dbReference>
<protein>
    <submittedName>
        <fullName evidence="10">MFS transporter</fullName>
    </submittedName>
</protein>
<dbReference type="Gene3D" id="1.20.1250.20">
    <property type="entry name" value="MFS general substrate transporter like domains"/>
    <property type="match status" value="1"/>
</dbReference>
<feature type="transmembrane region" description="Helical" evidence="8">
    <location>
        <begin position="330"/>
        <end position="349"/>
    </location>
</feature>
<accession>A0A9X0YAP8</accession>
<feature type="transmembrane region" description="Helical" evidence="8">
    <location>
        <begin position="355"/>
        <end position="381"/>
    </location>
</feature>
<comment type="similarity">
    <text evidence="2">Belongs to the major facilitator superfamily. EmrB family.</text>
</comment>
<keyword evidence="6 8" id="KW-1133">Transmembrane helix</keyword>
<gene>
    <name evidence="10" type="ORF">JWR99_07095</name>
</gene>
<organism evidence="10 11">
    <name type="scientific">Pseudomonas lactucae</name>
    <dbReference type="NCBI Taxonomy" id="2813360"/>
    <lineage>
        <taxon>Bacteria</taxon>
        <taxon>Pseudomonadati</taxon>
        <taxon>Pseudomonadota</taxon>
        <taxon>Gammaproteobacteria</taxon>
        <taxon>Pseudomonadales</taxon>
        <taxon>Pseudomonadaceae</taxon>
        <taxon>Pseudomonas</taxon>
    </lineage>
</organism>
<feature type="transmembrane region" description="Helical" evidence="8">
    <location>
        <begin position="267"/>
        <end position="290"/>
    </location>
</feature>
<feature type="transmembrane region" description="Helical" evidence="8">
    <location>
        <begin position="12"/>
        <end position="33"/>
    </location>
</feature>
<sequence length="457" mass="48032">MEIKSRYQRQVLIATSLSYVVVILDTSIVNVALESISKTFDSDITGLQWVINAYTLTFASLLLTGGLLGDRCGARKIYGLGLVLFAVASALCGLATDLLQLVAARVLQGVGASMLVPCSLMLINNAYPKTHQRASAIGVWAGCGGIAMAAGPLVGGVLIELFGWRSIFLINVPIALVGVWLTSRIPPSPPLAPNRHLDFTGQVAAIVALATSVAVLIEGAKLGWNSEWVYAGIILACAAWCVFLVTESRHKDPMLPLHYFRNPVFTGATFLSLISALVFYGLFFLLSLYFQTNRGWSPLDTGLAFLPLTAMVTLGSFTCGRLTRAYGPRAVLCTGFGLYALGFIGLFALANDALYWRIALCYPAVGFGAGIITPAATSALMSVVDRAKAGVAAGTLNASRQSGSAFGVAIFGALLTSIQPLNEAIYIAVSVAIGLSLLAMAVSALVLKTPAPQTVGS</sequence>
<proteinExistence type="inferred from homology"/>
<comment type="caution">
    <text evidence="10">The sequence shown here is derived from an EMBL/GenBank/DDBJ whole genome shotgun (WGS) entry which is preliminary data.</text>
</comment>